<gene>
    <name evidence="2" type="ORF">GS03_01600</name>
</gene>
<keyword evidence="1" id="KW-0732">Signal</keyword>
<feature type="signal peptide" evidence="1">
    <location>
        <begin position="1"/>
        <end position="18"/>
    </location>
</feature>
<evidence type="ECO:0000256" key="1">
    <source>
        <dbReference type="SAM" id="SignalP"/>
    </source>
</evidence>
<dbReference type="AlphaFoldDB" id="A0A4P7PTY5"/>
<evidence type="ECO:0000313" key="3">
    <source>
        <dbReference type="Proteomes" id="UP000296862"/>
    </source>
</evidence>
<protein>
    <recommendedName>
        <fullName evidence="4">DUF5723 domain-containing protein</fullName>
    </recommendedName>
</protein>
<proteinExistence type="predicted"/>
<dbReference type="KEGG" id="fsn:GS03_01600"/>
<sequence>MKRIIVSLTLLIGLNAFAQDHFSGISTSNRVGILNGSENPAEFSNLSKRFEVNIYGLSFNVANNKIGFSDINSDANFEDLLFKGTEPVDMRFDGQILGPGFAMKWMKWGFGITTKAHANFNIIDVDPAIGDAIANDNLILSTTSLNSRNNQRLNGVAYGEIGLSAARTLFENEKHSFSAGLTLKFLFPGSYSNFGLKNLNGEITENLGSAYLTTDSPATLNIAYSGNLADSFTNFSDYGKSVFGGLNGTAVDIGFNYQYKDGSKGYKIKGGLAIKNLGSMTLKDDNNQSTNYTLNIPSTDPLDLSQFDDVDNLREVEQILLDNGYLTQISGEKDFKVKLPAMINLYADFKIIPKVYVSGFLQQKMQDDDGNDQITSINSFTVTPRFNIGFFEAYLPINNNEVSGTNVGIGFRFRGFYLGSGSIVTALISDSKQADIYTGFRWAFL</sequence>
<name>A0A4P7PTY5_9FLAO</name>
<reference evidence="2 3" key="1">
    <citation type="submission" date="2019-04" db="EMBL/GenBank/DDBJ databases">
        <title>Flavobacterium sp. GS03.</title>
        <authorList>
            <person name="Kim H."/>
        </authorList>
    </citation>
    <scope>NUCLEOTIDE SEQUENCE [LARGE SCALE GENOMIC DNA]</scope>
    <source>
        <strain evidence="2 3">GS03</strain>
    </source>
</reference>
<keyword evidence="3" id="KW-1185">Reference proteome</keyword>
<dbReference type="EMBL" id="CP038810">
    <property type="protein sequence ID" value="QBZ98095.1"/>
    <property type="molecule type" value="Genomic_DNA"/>
</dbReference>
<dbReference type="RefSeq" id="WP_136152010.1">
    <property type="nucleotide sequence ID" value="NZ_CP038810.1"/>
</dbReference>
<organism evidence="2 3">
    <name type="scientific">Flavobacterium sangjuense</name>
    <dbReference type="NCBI Taxonomy" id="2518177"/>
    <lineage>
        <taxon>Bacteria</taxon>
        <taxon>Pseudomonadati</taxon>
        <taxon>Bacteroidota</taxon>
        <taxon>Flavobacteriia</taxon>
        <taxon>Flavobacteriales</taxon>
        <taxon>Flavobacteriaceae</taxon>
        <taxon>Flavobacterium</taxon>
    </lineage>
</organism>
<evidence type="ECO:0008006" key="4">
    <source>
        <dbReference type="Google" id="ProtNLM"/>
    </source>
</evidence>
<dbReference type="OrthoDB" id="9805336at2"/>
<dbReference type="Proteomes" id="UP000296862">
    <property type="component" value="Chromosome"/>
</dbReference>
<accession>A0A4P7PTY5</accession>
<feature type="chain" id="PRO_5020258086" description="DUF5723 domain-containing protein" evidence="1">
    <location>
        <begin position="19"/>
        <end position="445"/>
    </location>
</feature>
<evidence type="ECO:0000313" key="2">
    <source>
        <dbReference type="EMBL" id="QBZ98095.1"/>
    </source>
</evidence>